<dbReference type="AlphaFoldDB" id="X0KYR8"/>
<dbReference type="HOGENOM" id="CLU_019027_0_0_1"/>
<dbReference type="OrthoDB" id="5311240at2759"/>
<proteinExistence type="predicted"/>
<evidence type="ECO:0000313" key="1">
    <source>
        <dbReference type="EMBL" id="EXM13942.1"/>
    </source>
</evidence>
<sequence>MATGWLAELPSMLDPSSRPSWDFIQRMFGTASHDNVQAQAIVACWEVGARFTVAPETITRVMHNLISTPDPVTIDWLKGSVGFFPKDCAVELSVNENEAGVRFLALAAALVTTIGPYAGSQVLDIELKRTPLKLTEVPPLPVVKDILVALLPRSERCSFTNIVLGYQFLVGDALQTQTTTSQASRFSTMPDPGEEITQKLLSGAPSPVAIARLIDVFRQVARLGDSTVTGITLRIGGSVPWILAFVEWCLGVRASIYMEGRREPVLERENANISIKAIILDGDNETQGSFVAIIHRQTEDITQPLGPTDQKPLQFMIETEGYVEWLLHDLGLKRYGDPKSNKRMMRTIAQAIGVAIPQILSLRCGGYERLCQESNSTCWAQFSSDPAGAFSISPFPAVHTIETACNSFLNLHSKEEAIRFQTLPAGFTAISQLPLVKAHLQTLENICACENCCQSPFQHHVSNEWCLQADFFRSLAFLILDLLAFSLLEHRTSLRLFTSRDRSRGDGMLAVVSDILESGISDEADASPIDAMNIWDWARSLVGHGDIDDEHRSLIMTSKRGQVIYPLLLETFRFEHHGYLRLRVLPGTLRRDGLVYNVVSCPDMDMSKLDEHEHPQLSPSLEVTEARDLPLTLEVSWGIETQDNMHIELYLVVRDSNRPSFMIKENPLLLLPSLPDTLLLSECPHNRDAKLSRPDTFCRYAAPWHDHASAYGSHSDVDVIATANSDMLRAFSLSCISGPKVLRGNACIDCCLQVCRITPGSIHILIL</sequence>
<name>X0KYR8_FUSOX</name>
<reference evidence="1" key="2">
    <citation type="submission" date="2012-05" db="EMBL/GenBank/DDBJ databases">
        <title>The Genome Annotation of Fusarium oxysporum Cotton.</title>
        <authorList>
            <consortium name="The Broad Institute Genomics Platform"/>
            <person name="Ma L.-J."/>
            <person name="Corby-Kistler H."/>
            <person name="Broz K."/>
            <person name="Gale L.R."/>
            <person name="Jonkers W."/>
            <person name="O'Donnell K."/>
            <person name="Ploetz R."/>
            <person name="Steinberg C."/>
            <person name="Schwartz D.C."/>
            <person name="VanEtten H."/>
            <person name="Zhou S."/>
            <person name="Young S.K."/>
            <person name="Zeng Q."/>
            <person name="Gargeya S."/>
            <person name="Fitzgerald M."/>
            <person name="Abouelleil A."/>
            <person name="Alvarado L."/>
            <person name="Chapman S.B."/>
            <person name="Gainer-Dewar J."/>
            <person name="Goldberg J."/>
            <person name="Griggs A."/>
            <person name="Gujja S."/>
            <person name="Hansen M."/>
            <person name="Howarth C."/>
            <person name="Imamovic A."/>
            <person name="Ireland A."/>
            <person name="Larimer J."/>
            <person name="McCowan C."/>
            <person name="Murphy C."/>
            <person name="Pearson M."/>
            <person name="Poon T.W."/>
            <person name="Priest M."/>
            <person name="Roberts A."/>
            <person name="Saif S."/>
            <person name="Shea T."/>
            <person name="Sykes S."/>
            <person name="Wortman J."/>
            <person name="Nusbaum C."/>
            <person name="Birren B."/>
        </authorList>
    </citation>
    <scope>NUCLEOTIDE SEQUENCE</scope>
    <source>
        <strain evidence="1">25433</strain>
    </source>
</reference>
<gene>
    <name evidence="1" type="ORF">FOTG_17620</name>
</gene>
<reference evidence="1" key="1">
    <citation type="submission" date="2011-11" db="EMBL/GenBank/DDBJ databases">
        <title>The Genome Sequence of Fusarium oxysporum Cotton.</title>
        <authorList>
            <consortium name="The Broad Institute Genome Sequencing Platform"/>
            <person name="Ma L.-J."/>
            <person name="Gale L.R."/>
            <person name="Schwartz D.C."/>
            <person name="Zhou S."/>
            <person name="Corby-Kistler H."/>
            <person name="Young S.K."/>
            <person name="Zeng Q."/>
            <person name="Gargeya S."/>
            <person name="Fitzgerald M."/>
            <person name="Haas B."/>
            <person name="Abouelleil A."/>
            <person name="Alvarado L."/>
            <person name="Arachchi H.M."/>
            <person name="Berlin A."/>
            <person name="Brown A."/>
            <person name="Chapman S.B."/>
            <person name="Chen Z."/>
            <person name="Dunbar C."/>
            <person name="Freedman E."/>
            <person name="Gearin G."/>
            <person name="Goldberg J."/>
            <person name="Griggs A."/>
            <person name="Gujja S."/>
            <person name="Heiman D."/>
            <person name="Howarth C."/>
            <person name="Larson L."/>
            <person name="Lui A."/>
            <person name="MacDonald P.J.P."/>
            <person name="Montmayeur A."/>
            <person name="Murphy C."/>
            <person name="Neiman D."/>
            <person name="Pearson M."/>
            <person name="Priest M."/>
            <person name="Roberts A."/>
            <person name="Saif S."/>
            <person name="Shea T."/>
            <person name="Shenoy N."/>
            <person name="Sisk P."/>
            <person name="Stolte C."/>
            <person name="Sykes S."/>
            <person name="Wortman J."/>
            <person name="Nusbaum C."/>
            <person name="Birren B."/>
        </authorList>
    </citation>
    <scope>NUCLEOTIDE SEQUENCE [LARGE SCALE GENOMIC DNA]</scope>
    <source>
        <strain evidence="1">25433</strain>
    </source>
</reference>
<dbReference type="Proteomes" id="UP000030701">
    <property type="component" value="Unassembled WGS sequence"/>
</dbReference>
<protein>
    <submittedName>
        <fullName evidence="1">Uncharacterized protein</fullName>
    </submittedName>
</protein>
<dbReference type="EMBL" id="JH658097">
    <property type="protein sequence ID" value="EXM13942.1"/>
    <property type="molecule type" value="Genomic_DNA"/>
</dbReference>
<accession>X0KYR8</accession>
<organism evidence="1">
    <name type="scientific">Fusarium oxysporum f. sp. vasinfectum 25433</name>
    <dbReference type="NCBI Taxonomy" id="1089449"/>
    <lineage>
        <taxon>Eukaryota</taxon>
        <taxon>Fungi</taxon>
        <taxon>Dikarya</taxon>
        <taxon>Ascomycota</taxon>
        <taxon>Pezizomycotina</taxon>
        <taxon>Sordariomycetes</taxon>
        <taxon>Hypocreomycetidae</taxon>
        <taxon>Hypocreales</taxon>
        <taxon>Nectriaceae</taxon>
        <taxon>Fusarium</taxon>
        <taxon>Fusarium oxysporum species complex</taxon>
    </lineage>
</organism>